<comment type="caution">
    <text evidence="2">The sequence shown here is derived from an EMBL/GenBank/DDBJ whole genome shotgun (WGS) entry which is preliminary data.</text>
</comment>
<evidence type="ECO:0000313" key="3">
    <source>
        <dbReference type="Proteomes" id="UP000518288"/>
    </source>
</evidence>
<dbReference type="InterPro" id="IPR027065">
    <property type="entry name" value="Lon_Prtase"/>
</dbReference>
<dbReference type="Proteomes" id="UP000518288">
    <property type="component" value="Unassembled WGS sequence"/>
</dbReference>
<dbReference type="Gene3D" id="3.40.50.300">
    <property type="entry name" value="P-loop containing nucleotide triphosphate hydrolases"/>
    <property type="match status" value="1"/>
</dbReference>
<dbReference type="InterPro" id="IPR003593">
    <property type="entry name" value="AAA+_ATPase"/>
</dbReference>
<dbReference type="GO" id="GO:0051131">
    <property type="term" value="P:chaperone-mediated protein complex assembly"/>
    <property type="evidence" value="ECO:0007669"/>
    <property type="project" value="TreeGrafter"/>
</dbReference>
<dbReference type="PANTHER" id="PTHR43718">
    <property type="entry name" value="LON PROTEASE"/>
    <property type="match status" value="1"/>
</dbReference>
<dbReference type="GO" id="GO:0007005">
    <property type="term" value="P:mitochondrion organization"/>
    <property type="evidence" value="ECO:0007669"/>
    <property type="project" value="TreeGrafter"/>
</dbReference>
<proteinExistence type="predicted"/>
<dbReference type="SUPFAM" id="SSF52540">
    <property type="entry name" value="P-loop containing nucleoside triphosphate hydrolases"/>
    <property type="match status" value="1"/>
</dbReference>
<dbReference type="EMBL" id="JACCFH010000001">
    <property type="protein sequence ID" value="NYG31681.1"/>
    <property type="molecule type" value="Genomic_DNA"/>
</dbReference>
<keyword evidence="2" id="KW-0378">Hydrolase</keyword>
<dbReference type="GO" id="GO:0003697">
    <property type="term" value="F:single-stranded DNA binding"/>
    <property type="evidence" value="ECO:0007669"/>
    <property type="project" value="TreeGrafter"/>
</dbReference>
<evidence type="ECO:0000313" key="2">
    <source>
        <dbReference type="EMBL" id="NYG31681.1"/>
    </source>
</evidence>
<dbReference type="GO" id="GO:0005524">
    <property type="term" value="F:ATP binding"/>
    <property type="evidence" value="ECO:0007669"/>
    <property type="project" value="InterPro"/>
</dbReference>
<keyword evidence="3" id="KW-1185">Reference proteome</keyword>
<accession>A0A7Y9QVH7</accession>
<dbReference type="GO" id="GO:0004176">
    <property type="term" value="F:ATP-dependent peptidase activity"/>
    <property type="evidence" value="ECO:0007669"/>
    <property type="project" value="InterPro"/>
</dbReference>
<feature type="domain" description="AAA+ ATPase" evidence="1">
    <location>
        <begin position="105"/>
        <end position="265"/>
    </location>
</feature>
<dbReference type="InterPro" id="IPR003959">
    <property type="entry name" value="ATPase_AAA_core"/>
</dbReference>
<name>A0A7Y9QVH7_9BURK</name>
<dbReference type="AlphaFoldDB" id="A0A7Y9QVH7"/>
<dbReference type="EC" id="3.4.21.53" evidence="2"/>
<organism evidence="2 3">
    <name type="scientific">Sphaerotilus montanus</name>
    <dbReference type="NCBI Taxonomy" id="522889"/>
    <lineage>
        <taxon>Bacteria</taxon>
        <taxon>Pseudomonadati</taxon>
        <taxon>Pseudomonadota</taxon>
        <taxon>Betaproteobacteria</taxon>
        <taxon>Burkholderiales</taxon>
        <taxon>Sphaerotilaceae</taxon>
        <taxon>Sphaerotilus</taxon>
    </lineage>
</organism>
<protein>
    <submittedName>
        <fullName evidence="2">ATP-dependent Lon protease</fullName>
        <ecNumber evidence="2">3.4.21.53</ecNumber>
    </submittedName>
</protein>
<dbReference type="PANTHER" id="PTHR43718:SF2">
    <property type="entry name" value="LON PROTEASE HOMOLOG, MITOCHONDRIAL"/>
    <property type="match status" value="1"/>
</dbReference>
<dbReference type="SMART" id="SM00382">
    <property type="entry name" value="AAA"/>
    <property type="match status" value="1"/>
</dbReference>
<dbReference type="Pfam" id="PF00004">
    <property type="entry name" value="AAA"/>
    <property type="match status" value="1"/>
</dbReference>
<dbReference type="GO" id="GO:0006515">
    <property type="term" value="P:protein quality control for misfolded or incompletely synthesized proteins"/>
    <property type="evidence" value="ECO:0007669"/>
    <property type="project" value="TreeGrafter"/>
</dbReference>
<dbReference type="GO" id="GO:0016887">
    <property type="term" value="F:ATP hydrolysis activity"/>
    <property type="evidence" value="ECO:0007669"/>
    <property type="project" value="InterPro"/>
</dbReference>
<keyword evidence="2" id="KW-0645">Protease</keyword>
<reference evidence="2 3" key="1">
    <citation type="submission" date="2020-07" db="EMBL/GenBank/DDBJ databases">
        <title>Genomic Encyclopedia of Archaeal and Bacterial Type Strains, Phase II (KMG-II): from individual species to whole genera.</title>
        <authorList>
            <person name="Goeker M."/>
        </authorList>
    </citation>
    <scope>NUCLEOTIDE SEQUENCE [LARGE SCALE GENOMIC DNA]</scope>
    <source>
        <strain evidence="2 3">DSM 21226</strain>
    </source>
</reference>
<gene>
    <name evidence="2" type="ORF">BDD16_000667</name>
</gene>
<dbReference type="RefSeq" id="WP_179632652.1">
    <property type="nucleotide sequence ID" value="NZ_JACCFH010000001.1"/>
</dbReference>
<sequence length="336" mass="37407">MSQRCTDLVCADLGRSSAIPIARMRHLYRLDEVERRLTRLVSKDHEQLRSTYERMLEKGPERFQVKPSGLPVMDHLYDELPNFHPVLDDVRRQLALCEDSGDALEITPMLLLGPPGVGKTHFARELSQLLGTGMGFVSMSSLTAGWVLSGASSQWKGARPGKVFETLVDGAYANPLIVVDEIDKAGGEHAYDPLGSLYSLLEHDTAHSFTDEFAEVPIDASQVIWVATANDERAIPEPILNRMNVYEVPMPDADAARRIALRLYAGIRAAHEWGRRFDDTPSEAVLERFAEMAPREMRRAWMTAFGNAKLARRTTIVQADLPDSGAGKRTPIGFVH</sequence>
<dbReference type="InterPro" id="IPR027417">
    <property type="entry name" value="P-loop_NTPase"/>
</dbReference>
<dbReference type="GO" id="GO:0004252">
    <property type="term" value="F:serine-type endopeptidase activity"/>
    <property type="evidence" value="ECO:0007669"/>
    <property type="project" value="UniProtKB-EC"/>
</dbReference>
<evidence type="ECO:0000259" key="1">
    <source>
        <dbReference type="SMART" id="SM00382"/>
    </source>
</evidence>